<dbReference type="EMBL" id="AZFW01000009">
    <property type="protein sequence ID" value="KRM29863.1"/>
    <property type="molecule type" value="Genomic_DNA"/>
</dbReference>
<feature type="chain" id="PRO_5038478167" evidence="1">
    <location>
        <begin position="22"/>
        <end position="546"/>
    </location>
</feature>
<dbReference type="OrthoDB" id="9787283at2"/>
<accession>A0A0R1XI21</accession>
<name>A0A0R1XI21_9LACO</name>
<dbReference type="PANTHER" id="PTHR43649">
    <property type="entry name" value="ARABINOSE-BINDING PROTEIN-RELATED"/>
    <property type="match status" value="1"/>
</dbReference>
<dbReference type="PANTHER" id="PTHR43649:SF17">
    <property type="entry name" value="ABC TRANSPORTER SOLUTE BINDING PROTEIN-SUGAR TRANSPORT"/>
    <property type="match status" value="1"/>
</dbReference>
<dbReference type="PATRIC" id="fig|1122147.4.peg.246"/>
<keyword evidence="1" id="KW-0732">Signal</keyword>
<dbReference type="Proteomes" id="UP000050949">
    <property type="component" value="Unassembled WGS sequence"/>
</dbReference>
<evidence type="ECO:0000256" key="1">
    <source>
        <dbReference type="SAM" id="SignalP"/>
    </source>
</evidence>
<dbReference type="Pfam" id="PF01547">
    <property type="entry name" value="SBP_bac_1"/>
    <property type="match status" value="1"/>
</dbReference>
<organism evidence="2 3">
    <name type="scientific">Schleiferilactobacillus harbinensis DSM 16991</name>
    <dbReference type="NCBI Taxonomy" id="1122147"/>
    <lineage>
        <taxon>Bacteria</taxon>
        <taxon>Bacillati</taxon>
        <taxon>Bacillota</taxon>
        <taxon>Bacilli</taxon>
        <taxon>Lactobacillales</taxon>
        <taxon>Lactobacillaceae</taxon>
        <taxon>Schleiferilactobacillus</taxon>
    </lineage>
</organism>
<feature type="signal peptide" evidence="1">
    <location>
        <begin position="1"/>
        <end position="21"/>
    </location>
</feature>
<gene>
    <name evidence="2" type="ORF">FC91_GL000235</name>
</gene>
<proteinExistence type="predicted"/>
<dbReference type="eggNOG" id="COG1653">
    <property type="taxonomic scope" value="Bacteria"/>
</dbReference>
<dbReference type="InterPro" id="IPR006059">
    <property type="entry name" value="SBP"/>
</dbReference>
<dbReference type="PROSITE" id="PS51257">
    <property type="entry name" value="PROKAR_LIPOPROTEIN"/>
    <property type="match status" value="1"/>
</dbReference>
<dbReference type="SUPFAM" id="SSF53850">
    <property type="entry name" value="Periplasmic binding protein-like II"/>
    <property type="match status" value="1"/>
</dbReference>
<dbReference type="RefSeq" id="WP_051225298.1">
    <property type="nucleotide sequence ID" value="NZ_AUEH01000023.1"/>
</dbReference>
<reference evidence="2 3" key="1">
    <citation type="journal article" date="2015" name="Genome Announc.">
        <title>Expanding the biotechnology potential of lactobacilli through comparative genomics of 213 strains and associated genera.</title>
        <authorList>
            <person name="Sun Z."/>
            <person name="Harris H.M."/>
            <person name="McCann A."/>
            <person name="Guo C."/>
            <person name="Argimon S."/>
            <person name="Zhang W."/>
            <person name="Yang X."/>
            <person name="Jeffery I.B."/>
            <person name="Cooney J.C."/>
            <person name="Kagawa T.F."/>
            <person name="Liu W."/>
            <person name="Song Y."/>
            <person name="Salvetti E."/>
            <person name="Wrobel A."/>
            <person name="Rasinkangas P."/>
            <person name="Parkhill J."/>
            <person name="Rea M.C."/>
            <person name="O'Sullivan O."/>
            <person name="Ritari J."/>
            <person name="Douillard F.P."/>
            <person name="Paul Ross R."/>
            <person name="Yang R."/>
            <person name="Briner A.E."/>
            <person name="Felis G.E."/>
            <person name="de Vos W.M."/>
            <person name="Barrangou R."/>
            <person name="Klaenhammer T.R."/>
            <person name="Caufield P.W."/>
            <person name="Cui Y."/>
            <person name="Zhang H."/>
            <person name="O'Toole P.W."/>
        </authorList>
    </citation>
    <scope>NUCLEOTIDE SEQUENCE [LARGE SCALE GENOMIC DNA]</scope>
    <source>
        <strain evidence="2 3">DSM 16991</strain>
    </source>
</reference>
<evidence type="ECO:0000313" key="3">
    <source>
        <dbReference type="Proteomes" id="UP000050949"/>
    </source>
</evidence>
<dbReference type="AlphaFoldDB" id="A0A0R1XI21"/>
<sequence>MEIKKIVFGMGAIAVTGLLLAACGAQNSADTSTKVDTAELKPYGKYKEPITFTIGKQQRDRSSLFKGDTINNNPATRYLKQETNISVKIAWEAADFPQKVSLVMSTQDLPDVMGVYQDQFTQLANNDLLADLTEVYKKAASPTVKKNMSSYSQNMIKIASRDGKLLGIPSPYPYGEENMLWIRKDWLDKVGLPVPETLDDVENAAKTFIAKDVSGTGKTMGITLTPQISGHDGAQMDGDLWFNQFNAFPSSMIKKDGKVVYGSIQPETKQTLTMLARWYKEGLIDKEFATRTDDEKKALLAKQMGIYVAPFWGLDFTNSYEADKNANWIAILPVLKKGDKFISTHPAPVFRYIVVKKGYKHPEAVMRAINNVVDFNESRGSANAFRRAEAKKAGQPAVSLSWLLDPIDVQITNAHSTDSVTMDKALKNNDPSGLKDSQINSYSLIKAYMDHKDRKGLETYLASQVGAKTANSKNVTFIDKAFYGQTKAMTQMGPNLQKLENEAFIKIIMGQAPISSFDTYVKQWKAQGGDTIVKEVQDAVDKGQVQ</sequence>
<comment type="caution">
    <text evidence="2">The sequence shown here is derived from an EMBL/GenBank/DDBJ whole genome shotgun (WGS) entry which is preliminary data.</text>
</comment>
<dbReference type="InterPro" id="IPR050490">
    <property type="entry name" value="Bact_solute-bd_prot1"/>
</dbReference>
<dbReference type="Gene3D" id="3.40.190.10">
    <property type="entry name" value="Periplasmic binding protein-like II"/>
    <property type="match status" value="2"/>
</dbReference>
<evidence type="ECO:0000313" key="2">
    <source>
        <dbReference type="EMBL" id="KRM29863.1"/>
    </source>
</evidence>
<protein>
    <submittedName>
        <fullName evidence="2">Sugar binding protein abc transport system</fullName>
    </submittedName>
</protein>